<dbReference type="PRINTS" id="PR00625">
    <property type="entry name" value="JDOMAIN"/>
</dbReference>
<comment type="subunit">
    <text evidence="9">Homodimer.</text>
</comment>
<dbReference type="InterPro" id="IPR002939">
    <property type="entry name" value="DnaJ_C"/>
</dbReference>
<evidence type="ECO:0000256" key="10">
    <source>
        <dbReference type="PROSITE-ProRule" id="PRU00546"/>
    </source>
</evidence>
<dbReference type="GO" id="GO:0005524">
    <property type="term" value="F:ATP binding"/>
    <property type="evidence" value="ECO:0007669"/>
    <property type="project" value="InterPro"/>
</dbReference>
<feature type="binding site" evidence="9">
    <location>
        <position position="178"/>
    </location>
    <ligand>
        <name>Zn(2+)</name>
        <dbReference type="ChEBI" id="CHEBI:29105"/>
        <label>2</label>
    </ligand>
</feature>
<dbReference type="FunFam" id="1.10.287.110:FF:000031">
    <property type="entry name" value="Molecular chaperone DnaJ"/>
    <property type="match status" value="1"/>
</dbReference>
<dbReference type="OrthoDB" id="8967at2157"/>
<reference evidence="13 14" key="1">
    <citation type="submission" date="2013-08" db="EMBL/GenBank/DDBJ databases">
        <authorList>
            <consortium name="DOE Joint Genome Institute"/>
            <person name="Eisen J."/>
            <person name="Huntemann M."/>
            <person name="Han J."/>
            <person name="Chen A."/>
            <person name="Kyrpides N."/>
            <person name="Mavromatis K."/>
            <person name="Markowitz V."/>
            <person name="Palaniappan K."/>
            <person name="Ivanova N."/>
            <person name="Schaumberg A."/>
            <person name="Pati A."/>
            <person name="Liolios K."/>
            <person name="Nordberg H.P."/>
            <person name="Cantor M.N."/>
            <person name="Hua S.X."/>
            <person name="Woyke T."/>
        </authorList>
    </citation>
    <scope>NUCLEOTIDE SEQUENCE [LARGE SCALE GENOMIC DNA]</scope>
    <source>
        <strain evidence="13 14">DSM 2278</strain>
    </source>
</reference>
<feature type="repeat" description="CXXCXGXG motif" evidence="9">
    <location>
        <begin position="215"/>
        <end position="222"/>
    </location>
</feature>
<dbReference type="Gene3D" id="2.10.230.10">
    <property type="entry name" value="Heat shock protein DnaJ, cysteine-rich domain"/>
    <property type="match status" value="1"/>
</dbReference>
<dbReference type="GO" id="GO:0042026">
    <property type="term" value="P:protein refolding"/>
    <property type="evidence" value="ECO:0007669"/>
    <property type="project" value="TreeGrafter"/>
</dbReference>
<evidence type="ECO:0000256" key="7">
    <source>
        <dbReference type="ARBA" id="ARBA00023016"/>
    </source>
</evidence>
<comment type="domain">
    <text evidence="9">The J domain is necessary and sufficient to stimulate DnaK ATPase activity. Zinc center 1 plays an important role in the autonomous, DnaK-independent chaperone activity of DnaJ. Zinc center 2 is essential for interaction with DnaK and for DnaJ activity.</text>
</comment>
<evidence type="ECO:0000256" key="4">
    <source>
        <dbReference type="ARBA" id="ARBA00022737"/>
    </source>
</evidence>
<feature type="zinc finger region" description="CR-type" evidence="10">
    <location>
        <begin position="145"/>
        <end position="227"/>
    </location>
</feature>
<comment type="cofactor">
    <cofactor evidence="9">
        <name>Zn(2+)</name>
        <dbReference type="ChEBI" id="CHEBI:29105"/>
    </cofactor>
    <text evidence="9">Binds 2 Zn(2+) ions per monomer.</text>
</comment>
<dbReference type="SUPFAM" id="SSF57938">
    <property type="entry name" value="DnaJ/Hsp40 cysteine-rich domain"/>
    <property type="match status" value="1"/>
</dbReference>
<dbReference type="FunFam" id="2.60.260.20:FF:000005">
    <property type="entry name" value="Chaperone protein dnaJ 1, mitochondrial"/>
    <property type="match status" value="1"/>
</dbReference>
<dbReference type="EMBL" id="AZAJ01000001">
    <property type="protein sequence ID" value="ETA67267.1"/>
    <property type="molecule type" value="Genomic_DNA"/>
</dbReference>
<feature type="binding site" evidence="9">
    <location>
        <position position="158"/>
    </location>
    <ligand>
        <name>Zn(2+)</name>
        <dbReference type="ChEBI" id="CHEBI:29105"/>
        <label>1</label>
    </ligand>
</feature>
<accession>W9DUB7</accession>
<dbReference type="GO" id="GO:0031072">
    <property type="term" value="F:heat shock protein binding"/>
    <property type="evidence" value="ECO:0007669"/>
    <property type="project" value="InterPro"/>
</dbReference>
<dbReference type="CDD" id="cd10747">
    <property type="entry name" value="DnaJ_C"/>
    <property type="match status" value="1"/>
</dbReference>
<dbReference type="Pfam" id="PF00226">
    <property type="entry name" value="DnaJ"/>
    <property type="match status" value="1"/>
</dbReference>
<dbReference type="STRING" id="1090322.MettiDRAFT_0682"/>
<gene>
    <name evidence="9" type="primary">dnaJ</name>
    <name evidence="13" type="ORF">MettiDRAFT_0682</name>
</gene>
<dbReference type="InterPro" id="IPR001305">
    <property type="entry name" value="HSP_DnaJ_Cys-rich_dom"/>
</dbReference>
<dbReference type="InterPro" id="IPR008971">
    <property type="entry name" value="HSP40/DnaJ_pept-bd"/>
</dbReference>
<sequence>MSTQRDYYEILGISKDATESEIKKAYRKLAMKYHPDKNKEEGAEETFKEISEAYAVLSDAEKREQYDRFGHAGIDGRYSQEDIFRNADFGDFADLGDILGGIFGGGFGGFGGFSGFGGGQRRQGPTRGSDLRYDLGITLEQAAEGVDTTINVPRAENCESCNGTGAKAGTSPKTCPTCHGSGQMTQARKTPFGTFMSTSTCNACHGRGEIIDDPCPACKGTGKMKKVRKISVKVPKGADNGLRLKVRGEGEEGSPGAPSGDLYVVIHVEPHDKFQRMGDDIVYEQAISFATAALGGDVMVPTLHGKVKMNIKPGTQTHSILRLKGKGMPHLHGHSHGDQLVKIIVKTPTKLSNEQKELFKKLQELDGGPDVKATKGGKGIFEKVKGAFEAGA</sequence>
<evidence type="ECO:0000256" key="2">
    <source>
        <dbReference type="ARBA" id="ARBA00022705"/>
    </source>
</evidence>
<feature type="binding site" evidence="9">
    <location>
        <position position="161"/>
    </location>
    <ligand>
        <name>Zn(2+)</name>
        <dbReference type="ChEBI" id="CHEBI:29105"/>
        <label>1</label>
    </ligand>
</feature>
<feature type="binding site" evidence="9">
    <location>
        <position position="218"/>
    </location>
    <ligand>
        <name>Zn(2+)</name>
        <dbReference type="ChEBI" id="CHEBI:29105"/>
        <label>1</label>
    </ligand>
</feature>
<dbReference type="Pfam" id="PF00684">
    <property type="entry name" value="DnaJ_CXXCXGXG"/>
    <property type="match status" value="1"/>
</dbReference>
<evidence type="ECO:0000256" key="3">
    <source>
        <dbReference type="ARBA" id="ARBA00022723"/>
    </source>
</evidence>
<dbReference type="Gene3D" id="2.60.260.20">
    <property type="entry name" value="Urease metallochaperone UreE, N-terminal domain"/>
    <property type="match status" value="2"/>
</dbReference>
<dbReference type="InterPro" id="IPR001623">
    <property type="entry name" value="DnaJ_domain"/>
</dbReference>
<dbReference type="NCBIfam" id="TIGR02349">
    <property type="entry name" value="DnaJ_bact"/>
    <property type="match status" value="1"/>
</dbReference>
<keyword evidence="3 9" id="KW-0479">Metal-binding</keyword>
<feature type="repeat" description="CXXCXGXG motif" evidence="9">
    <location>
        <begin position="201"/>
        <end position="208"/>
    </location>
</feature>
<dbReference type="SUPFAM" id="SSF46565">
    <property type="entry name" value="Chaperone J-domain"/>
    <property type="match status" value="1"/>
</dbReference>
<keyword evidence="5 9" id="KW-0863">Zinc-finger</keyword>
<organism evidence="13 14">
    <name type="scientific">Methanolobus tindarius DSM 2278</name>
    <dbReference type="NCBI Taxonomy" id="1090322"/>
    <lineage>
        <taxon>Archaea</taxon>
        <taxon>Methanobacteriati</taxon>
        <taxon>Methanobacteriota</taxon>
        <taxon>Stenosarchaea group</taxon>
        <taxon>Methanomicrobia</taxon>
        <taxon>Methanosarcinales</taxon>
        <taxon>Methanosarcinaceae</taxon>
        <taxon>Methanolobus</taxon>
    </lineage>
</organism>
<feature type="binding site" evidence="9">
    <location>
        <position position="175"/>
    </location>
    <ligand>
        <name>Zn(2+)</name>
        <dbReference type="ChEBI" id="CHEBI:29105"/>
        <label>2</label>
    </ligand>
</feature>
<dbReference type="Pfam" id="PF01556">
    <property type="entry name" value="DnaJ_C"/>
    <property type="match status" value="1"/>
</dbReference>
<dbReference type="CDD" id="cd10719">
    <property type="entry name" value="DnaJ_zf"/>
    <property type="match status" value="1"/>
</dbReference>
<dbReference type="PROSITE" id="PS00636">
    <property type="entry name" value="DNAJ_1"/>
    <property type="match status" value="1"/>
</dbReference>
<keyword evidence="8 9" id="KW-0143">Chaperone</keyword>
<dbReference type="SMART" id="SM00271">
    <property type="entry name" value="DnaJ"/>
    <property type="match status" value="1"/>
</dbReference>
<comment type="subcellular location">
    <subcellularLocation>
        <location evidence="9">Cytoplasm</location>
    </subcellularLocation>
</comment>
<keyword evidence="7 9" id="KW-0346">Stress response</keyword>
<dbReference type="InterPro" id="IPR036869">
    <property type="entry name" value="J_dom_sf"/>
</dbReference>
<keyword evidence="6 9" id="KW-0862">Zinc</keyword>
<proteinExistence type="inferred from homology"/>
<dbReference type="SUPFAM" id="SSF49493">
    <property type="entry name" value="HSP40/DnaJ peptide-binding domain"/>
    <property type="match status" value="2"/>
</dbReference>
<feature type="domain" description="CR-type" evidence="12">
    <location>
        <begin position="145"/>
        <end position="227"/>
    </location>
</feature>
<dbReference type="Proteomes" id="UP000019483">
    <property type="component" value="Unassembled WGS sequence"/>
</dbReference>
<evidence type="ECO:0000256" key="6">
    <source>
        <dbReference type="ARBA" id="ARBA00022833"/>
    </source>
</evidence>
<dbReference type="NCBIfam" id="NF008035">
    <property type="entry name" value="PRK10767.1"/>
    <property type="match status" value="1"/>
</dbReference>
<dbReference type="GO" id="GO:0009408">
    <property type="term" value="P:response to heat"/>
    <property type="evidence" value="ECO:0007669"/>
    <property type="project" value="InterPro"/>
</dbReference>
<evidence type="ECO:0000259" key="11">
    <source>
        <dbReference type="PROSITE" id="PS50076"/>
    </source>
</evidence>
<evidence type="ECO:0000313" key="14">
    <source>
        <dbReference type="Proteomes" id="UP000019483"/>
    </source>
</evidence>
<feature type="repeat" description="CXXCXGXG motif" evidence="9">
    <location>
        <begin position="158"/>
        <end position="165"/>
    </location>
</feature>
<dbReference type="GO" id="GO:0005737">
    <property type="term" value="C:cytoplasm"/>
    <property type="evidence" value="ECO:0007669"/>
    <property type="project" value="UniProtKB-SubCell"/>
</dbReference>
<keyword evidence="4 9" id="KW-0677">Repeat</keyword>
<dbReference type="AlphaFoldDB" id="W9DUB7"/>
<dbReference type="GO" id="GO:0006260">
    <property type="term" value="P:DNA replication"/>
    <property type="evidence" value="ECO:0007669"/>
    <property type="project" value="UniProtKB-KW"/>
</dbReference>
<dbReference type="GO" id="GO:0008270">
    <property type="term" value="F:zinc ion binding"/>
    <property type="evidence" value="ECO:0007669"/>
    <property type="project" value="UniProtKB-UniRule"/>
</dbReference>
<evidence type="ECO:0000256" key="5">
    <source>
        <dbReference type="ARBA" id="ARBA00022771"/>
    </source>
</evidence>
<dbReference type="HAMAP" id="MF_01152">
    <property type="entry name" value="DnaJ"/>
    <property type="match status" value="1"/>
</dbReference>
<dbReference type="PANTHER" id="PTHR43096">
    <property type="entry name" value="DNAJ HOMOLOG 1, MITOCHONDRIAL-RELATED"/>
    <property type="match status" value="1"/>
</dbReference>
<evidence type="ECO:0000256" key="9">
    <source>
        <dbReference type="HAMAP-Rule" id="MF_01152"/>
    </source>
</evidence>
<evidence type="ECO:0000256" key="1">
    <source>
        <dbReference type="ARBA" id="ARBA00022490"/>
    </source>
</evidence>
<dbReference type="CDD" id="cd06257">
    <property type="entry name" value="DnaJ"/>
    <property type="match status" value="1"/>
</dbReference>
<keyword evidence="2 9" id="KW-0235">DNA replication</keyword>
<dbReference type="FunFam" id="2.10.230.10:FF:000002">
    <property type="entry name" value="Molecular chaperone DnaJ"/>
    <property type="match status" value="1"/>
</dbReference>
<evidence type="ECO:0000256" key="8">
    <source>
        <dbReference type="ARBA" id="ARBA00023186"/>
    </source>
</evidence>
<keyword evidence="1 9" id="KW-0963">Cytoplasm</keyword>
<protein>
    <recommendedName>
        <fullName evidence="9">Chaperone protein DnaJ</fullName>
    </recommendedName>
</protein>
<keyword evidence="14" id="KW-1185">Reference proteome</keyword>
<dbReference type="InterPro" id="IPR036410">
    <property type="entry name" value="HSP_DnaJ_Cys-rich_dom_sf"/>
</dbReference>
<feature type="repeat" description="CXXCXGXG motif" evidence="9">
    <location>
        <begin position="175"/>
        <end position="182"/>
    </location>
</feature>
<dbReference type="RefSeq" id="WP_023844403.1">
    <property type="nucleotide sequence ID" value="NZ_AZAJ01000001.1"/>
</dbReference>
<dbReference type="PANTHER" id="PTHR43096:SF52">
    <property type="entry name" value="DNAJ HOMOLOG 1, MITOCHONDRIAL-RELATED"/>
    <property type="match status" value="1"/>
</dbReference>
<dbReference type="Gene3D" id="1.10.287.110">
    <property type="entry name" value="DnaJ domain"/>
    <property type="match status" value="1"/>
</dbReference>
<dbReference type="InterPro" id="IPR012724">
    <property type="entry name" value="DnaJ"/>
</dbReference>
<evidence type="ECO:0000259" key="12">
    <source>
        <dbReference type="PROSITE" id="PS51188"/>
    </source>
</evidence>
<feature type="binding site" evidence="9">
    <location>
        <position position="201"/>
    </location>
    <ligand>
        <name>Zn(2+)</name>
        <dbReference type="ChEBI" id="CHEBI:29105"/>
        <label>2</label>
    </ligand>
</feature>
<dbReference type="GO" id="GO:0051082">
    <property type="term" value="F:unfolded protein binding"/>
    <property type="evidence" value="ECO:0007669"/>
    <property type="project" value="UniProtKB-UniRule"/>
</dbReference>
<dbReference type="PROSITE" id="PS50076">
    <property type="entry name" value="DNAJ_2"/>
    <property type="match status" value="1"/>
</dbReference>
<comment type="similarity">
    <text evidence="9">Belongs to the DnaJ family.</text>
</comment>
<name>W9DUB7_METTI</name>
<feature type="binding site" evidence="9">
    <location>
        <position position="215"/>
    </location>
    <ligand>
        <name>Zn(2+)</name>
        <dbReference type="ChEBI" id="CHEBI:29105"/>
        <label>1</label>
    </ligand>
</feature>
<comment type="caution">
    <text evidence="13">The sequence shown here is derived from an EMBL/GenBank/DDBJ whole genome shotgun (WGS) entry which is preliminary data.</text>
</comment>
<feature type="binding site" evidence="9">
    <location>
        <position position="204"/>
    </location>
    <ligand>
        <name>Zn(2+)</name>
        <dbReference type="ChEBI" id="CHEBI:29105"/>
        <label>2</label>
    </ligand>
</feature>
<dbReference type="InterPro" id="IPR018253">
    <property type="entry name" value="DnaJ_domain_CS"/>
</dbReference>
<dbReference type="NCBIfam" id="NF010891">
    <property type="entry name" value="PRK14298.1"/>
    <property type="match status" value="1"/>
</dbReference>
<feature type="domain" description="J" evidence="11">
    <location>
        <begin position="6"/>
        <end position="70"/>
    </location>
</feature>
<comment type="function">
    <text evidence="9">Participates actively in the response to hyperosmotic and heat shock by preventing the aggregation of stress-denatured proteins and by disaggregating proteins, also in an autonomous, DnaK-independent fashion. Unfolded proteins bind initially to DnaJ; upon interaction with the DnaJ-bound protein, DnaK hydrolyzes its bound ATP, resulting in the formation of a stable complex. GrpE releases ADP from DnaK; ATP binding to DnaK triggers the release of the substrate protein, thus completing the reaction cycle. Several rounds of ATP-dependent interactions between DnaJ, DnaK and GrpE are required for fully efficient folding. Also involved, together with DnaK and GrpE, in the DNA replication of plasmids through activation of initiation proteins.</text>
</comment>
<evidence type="ECO:0000313" key="13">
    <source>
        <dbReference type="EMBL" id="ETA67267.1"/>
    </source>
</evidence>
<dbReference type="PROSITE" id="PS51188">
    <property type="entry name" value="ZF_CR"/>
    <property type="match status" value="1"/>
</dbReference>